<dbReference type="SUPFAM" id="SSF51338">
    <property type="entry name" value="Composite domain of metallo-dependent hydrolases"/>
    <property type="match status" value="1"/>
</dbReference>
<protein>
    <recommendedName>
        <fullName evidence="3">D-glutamate deacylase</fullName>
    </recommendedName>
</protein>
<name>A0A7V4TZ34_CALAY</name>
<feature type="chain" id="PRO_5030773743" description="D-glutamate deacylase" evidence="1">
    <location>
        <begin position="25"/>
        <end position="525"/>
    </location>
</feature>
<dbReference type="Proteomes" id="UP000885779">
    <property type="component" value="Unassembled WGS sequence"/>
</dbReference>
<reference evidence="2" key="1">
    <citation type="journal article" date="2020" name="mSystems">
        <title>Genome- and Community-Level Interaction Insights into Carbon Utilization and Element Cycling Functions of Hydrothermarchaeota in Hydrothermal Sediment.</title>
        <authorList>
            <person name="Zhou Z."/>
            <person name="Liu Y."/>
            <person name="Xu W."/>
            <person name="Pan J."/>
            <person name="Luo Z.H."/>
            <person name="Li M."/>
        </authorList>
    </citation>
    <scope>NUCLEOTIDE SEQUENCE [LARGE SCALE GENOMIC DNA]</scope>
    <source>
        <strain evidence="2">HyVt-577</strain>
    </source>
</reference>
<organism evidence="2">
    <name type="scientific">Caldithrix abyssi</name>
    <dbReference type="NCBI Taxonomy" id="187145"/>
    <lineage>
        <taxon>Bacteria</taxon>
        <taxon>Pseudomonadati</taxon>
        <taxon>Calditrichota</taxon>
        <taxon>Calditrichia</taxon>
        <taxon>Calditrichales</taxon>
        <taxon>Calditrichaceae</taxon>
        <taxon>Caldithrix</taxon>
    </lineage>
</organism>
<dbReference type="Gene3D" id="3.30.1490.130">
    <property type="entry name" value="D-aminoacylase. Domain 3"/>
    <property type="match status" value="1"/>
</dbReference>
<comment type="caution">
    <text evidence="2">The sequence shown here is derived from an EMBL/GenBank/DDBJ whole genome shotgun (WGS) entry which is preliminary data.</text>
</comment>
<proteinExistence type="predicted"/>
<sequence length="525" mass="57319">MKQKLIKLFLAMLALSLGTGALFAASNDAKARSTTDDAYDVVILNGRVMDPETKLDKVLNVGIKDGIIKVLTDKKIEGKETINAKGLVVAPGFIDTHIHGITKLGRKLLLLDGVTTAFATEFGVLDIDKFYNERKKWRGNYGATVGLNFARMKVLDHVTAQDDIDWLNATKEAAKKGASNWSTKIPTPEEEKQIMALIKKGLDRGALGVGIAVGYASAGTPAREVYETQKLAAQYGRITAAHTRFGSGIPPDEFILGGDEIIANAMYLKAPAIFQHFHNGDWPLAVEFLEKAREQGYNIWGEIYPYAAYSTQAGSEFVSPENFKRNGLDISKTVLDPSTGKYLTEEELKKMRKDNPNHLVVVFSRKKEDIAKWVALEGATIGSDAMPALDAQGNVLPEDAPYDKIVTHPRAAGTHAKALRVARENNIPLMGVLANLSYWSAKHMGDTGLESMKVRGRMQEGMVADITIFDPKTVADRADYEAGKNGLPSAGIPYVLVNGVITVKDSELVPDAYAGQPIRYPIIEK</sequence>
<dbReference type="InterPro" id="IPR023100">
    <property type="entry name" value="D-aminoacylase_insert_dom_sf"/>
</dbReference>
<evidence type="ECO:0000256" key="1">
    <source>
        <dbReference type="SAM" id="SignalP"/>
    </source>
</evidence>
<evidence type="ECO:0008006" key="3">
    <source>
        <dbReference type="Google" id="ProtNLM"/>
    </source>
</evidence>
<dbReference type="NCBIfam" id="NF006560">
    <property type="entry name" value="PRK09061.1"/>
    <property type="match status" value="1"/>
</dbReference>
<dbReference type="AlphaFoldDB" id="A0A7V4TZ34"/>
<evidence type="ECO:0000313" key="2">
    <source>
        <dbReference type="EMBL" id="HGY54945.1"/>
    </source>
</evidence>
<accession>A0A7V4TZ34</accession>
<dbReference type="SUPFAM" id="SSF51556">
    <property type="entry name" value="Metallo-dependent hydrolases"/>
    <property type="match status" value="1"/>
</dbReference>
<dbReference type="InterPro" id="IPR011059">
    <property type="entry name" value="Metal-dep_hydrolase_composite"/>
</dbReference>
<dbReference type="GO" id="GO:0016811">
    <property type="term" value="F:hydrolase activity, acting on carbon-nitrogen (but not peptide) bonds, in linear amides"/>
    <property type="evidence" value="ECO:0007669"/>
    <property type="project" value="InterPro"/>
</dbReference>
<dbReference type="PANTHER" id="PTHR11647:SF1">
    <property type="entry name" value="COLLAPSIN RESPONSE MEDIATOR PROTEIN"/>
    <property type="match status" value="1"/>
</dbReference>
<dbReference type="Gene3D" id="3.20.20.140">
    <property type="entry name" value="Metal-dependent hydrolases"/>
    <property type="match status" value="1"/>
</dbReference>
<keyword evidence="1" id="KW-0732">Signal</keyword>
<dbReference type="InterPro" id="IPR050378">
    <property type="entry name" value="Metallo-dep_Hydrolases_sf"/>
</dbReference>
<dbReference type="Gene3D" id="2.30.40.10">
    <property type="entry name" value="Urease, subunit C, domain 1"/>
    <property type="match status" value="1"/>
</dbReference>
<dbReference type="PANTHER" id="PTHR11647">
    <property type="entry name" value="HYDRANTOINASE/DIHYDROPYRIMIDINASE FAMILY MEMBER"/>
    <property type="match status" value="1"/>
</dbReference>
<dbReference type="EMBL" id="DRQG01000035">
    <property type="protein sequence ID" value="HGY54945.1"/>
    <property type="molecule type" value="Genomic_DNA"/>
</dbReference>
<feature type="signal peptide" evidence="1">
    <location>
        <begin position="1"/>
        <end position="24"/>
    </location>
</feature>
<dbReference type="InterPro" id="IPR032466">
    <property type="entry name" value="Metal_Hydrolase"/>
</dbReference>
<gene>
    <name evidence="2" type="ORF">ENK44_04540</name>
</gene>